<evidence type="ECO:0000313" key="2">
    <source>
        <dbReference type="EMBL" id="KAK4754900.1"/>
    </source>
</evidence>
<dbReference type="AlphaFoldDB" id="A0AAN7JYK2"/>
<protein>
    <submittedName>
        <fullName evidence="2">Uncharacterized protein</fullName>
    </submittedName>
</protein>
<sequence>MWSAKDKTVEETLGLSGVVDSGEGGKECPYRGGGQRHLSPAPEGTPNHPEITPMAPLFDPGQPATSKTSQGVPRPSSALLSAVRRHQESPTPPPVSP</sequence>
<feature type="region of interest" description="Disordered" evidence="1">
    <location>
        <begin position="1"/>
        <end position="97"/>
    </location>
</feature>
<comment type="caution">
    <text evidence="2">The sequence shown here is derived from an EMBL/GenBank/DDBJ whole genome shotgun (WGS) entry which is preliminary data.</text>
</comment>
<proteinExistence type="predicted"/>
<name>A0AAN7JYK2_9MYRT</name>
<dbReference type="Proteomes" id="UP001345219">
    <property type="component" value="Chromosome 8"/>
</dbReference>
<evidence type="ECO:0000313" key="3">
    <source>
        <dbReference type="Proteomes" id="UP001345219"/>
    </source>
</evidence>
<reference evidence="2 3" key="1">
    <citation type="journal article" date="2023" name="Hortic Res">
        <title>Pangenome of water caltrop reveals structural variations and asymmetric subgenome divergence after allopolyploidization.</title>
        <authorList>
            <person name="Zhang X."/>
            <person name="Chen Y."/>
            <person name="Wang L."/>
            <person name="Yuan Y."/>
            <person name="Fang M."/>
            <person name="Shi L."/>
            <person name="Lu R."/>
            <person name="Comes H.P."/>
            <person name="Ma Y."/>
            <person name="Chen Y."/>
            <person name="Huang G."/>
            <person name="Zhou Y."/>
            <person name="Zheng Z."/>
            <person name="Qiu Y."/>
        </authorList>
    </citation>
    <scope>NUCLEOTIDE SEQUENCE [LARGE SCALE GENOMIC DNA]</scope>
    <source>
        <tissue evidence="2">Roots</tissue>
    </source>
</reference>
<dbReference type="EMBL" id="JAXIOK010000014">
    <property type="protein sequence ID" value="KAK4754900.1"/>
    <property type="molecule type" value="Genomic_DNA"/>
</dbReference>
<feature type="compositionally biased region" description="Basic and acidic residues" evidence="1">
    <location>
        <begin position="1"/>
        <end position="10"/>
    </location>
</feature>
<gene>
    <name evidence="2" type="ORF">SAY87_008657</name>
</gene>
<keyword evidence="3" id="KW-1185">Reference proteome</keyword>
<evidence type="ECO:0000256" key="1">
    <source>
        <dbReference type="SAM" id="MobiDB-lite"/>
    </source>
</evidence>
<accession>A0AAN7JYK2</accession>
<organism evidence="2 3">
    <name type="scientific">Trapa incisa</name>
    <dbReference type="NCBI Taxonomy" id="236973"/>
    <lineage>
        <taxon>Eukaryota</taxon>
        <taxon>Viridiplantae</taxon>
        <taxon>Streptophyta</taxon>
        <taxon>Embryophyta</taxon>
        <taxon>Tracheophyta</taxon>
        <taxon>Spermatophyta</taxon>
        <taxon>Magnoliopsida</taxon>
        <taxon>eudicotyledons</taxon>
        <taxon>Gunneridae</taxon>
        <taxon>Pentapetalae</taxon>
        <taxon>rosids</taxon>
        <taxon>malvids</taxon>
        <taxon>Myrtales</taxon>
        <taxon>Lythraceae</taxon>
        <taxon>Trapa</taxon>
    </lineage>
</organism>